<accession>A0ABR2EPY0</accession>
<feature type="chain" id="PRO_5046105668" evidence="3">
    <location>
        <begin position="22"/>
        <end position="118"/>
    </location>
</feature>
<dbReference type="PANTHER" id="PTHR34558">
    <property type="entry name" value="EXPRESSED PROTEIN"/>
    <property type="match status" value="1"/>
</dbReference>
<dbReference type="Proteomes" id="UP001472677">
    <property type="component" value="Unassembled WGS sequence"/>
</dbReference>
<name>A0ABR2EPY0_9ROSI</name>
<feature type="region of interest" description="Disordered" evidence="1">
    <location>
        <begin position="37"/>
        <end position="85"/>
    </location>
</feature>
<feature type="transmembrane region" description="Helical" evidence="2">
    <location>
        <begin position="90"/>
        <end position="109"/>
    </location>
</feature>
<evidence type="ECO:0000313" key="5">
    <source>
        <dbReference type="Proteomes" id="UP001472677"/>
    </source>
</evidence>
<comment type="caution">
    <text evidence="4">The sequence shown here is derived from an EMBL/GenBank/DDBJ whole genome shotgun (WGS) entry which is preliminary data.</text>
</comment>
<gene>
    <name evidence="4" type="ORF">V6N12_036203</name>
</gene>
<dbReference type="PANTHER" id="PTHR34558:SF4">
    <property type="entry name" value="TRANSMEMBRANE PROTEIN"/>
    <property type="match status" value="1"/>
</dbReference>
<reference evidence="4 5" key="1">
    <citation type="journal article" date="2024" name="G3 (Bethesda)">
        <title>Genome assembly of Hibiscus sabdariffa L. provides insights into metabolisms of medicinal natural products.</title>
        <authorList>
            <person name="Kim T."/>
        </authorList>
    </citation>
    <scope>NUCLEOTIDE SEQUENCE [LARGE SCALE GENOMIC DNA]</scope>
    <source>
        <strain evidence="4">TK-2024</strain>
        <tissue evidence="4">Old leaves</tissue>
    </source>
</reference>
<keyword evidence="2" id="KW-1133">Transmembrane helix</keyword>
<keyword evidence="2" id="KW-0472">Membrane</keyword>
<proteinExistence type="predicted"/>
<evidence type="ECO:0000256" key="2">
    <source>
        <dbReference type="SAM" id="Phobius"/>
    </source>
</evidence>
<keyword evidence="2" id="KW-0812">Transmembrane</keyword>
<feature type="signal peptide" evidence="3">
    <location>
        <begin position="1"/>
        <end position="21"/>
    </location>
</feature>
<evidence type="ECO:0000256" key="1">
    <source>
        <dbReference type="SAM" id="MobiDB-lite"/>
    </source>
</evidence>
<evidence type="ECO:0000256" key="3">
    <source>
        <dbReference type="SAM" id="SignalP"/>
    </source>
</evidence>
<sequence length="118" mass="13092">MGKLVLISLLFFEVLLVHAMADTSEVKRTEVYVRNEDDEPGWMVPREADEQAESPYESSREHRDGEAEAPEIRRLGKHRSSDGSMAGGDVIVGGLGIAVLGVVLAYIRVTRTRDDVEH</sequence>
<protein>
    <submittedName>
        <fullName evidence="4">Uncharacterized protein</fullName>
    </submittedName>
</protein>
<keyword evidence="5" id="KW-1185">Reference proteome</keyword>
<feature type="compositionally biased region" description="Basic and acidic residues" evidence="1">
    <location>
        <begin position="58"/>
        <end position="74"/>
    </location>
</feature>
<keyword evidence="3" id="KW-0732">Signal</keyword>
<dbReference type="EMBL" id="JBBPBM010000011">
    <property type="protein sequence ID" value="KAK8564072.1"/>
    <property type="molecule type" value="Genomic_DNA"/>
</dbReference>
<evidence type="ECO:0000313" key="4">
    <source>
        <dbReference type="EMBL" id="KAK8564072.1"/>
    </source>
</evidence>
<organism evidence="4 5">
    <name type="scientific">Hibiscus sabdariffa</name>
    <name type="common">roselle</name>
    <dbReference type="NCBI Taxonomy" id="183260"/>
    <lineage>
        <taxon>Eukaryota</taxon>
        <taxon>Viridiplantae</taxon>
        <taxon>Streptophyta</taxon>
        <taxon>Embryophyta</taxon>
        <taxon>Tracheophyta</taxon>
        <taxon>Spermatophyta</taxon>
        <taxon>Magnoliopsida</taxon>
        <taxon>eudicotyledons</taxon>
        <taxon>Gunneridae</taxon>
        <taxon>Pentapetalae</taxon>
        <taxon>rosids</taxon>
        <taxon>malvids</taxon>
        <taxon>Malvales</taxon>
        <taxon>Malvaceae</taxon>
        <taxon>Malvoideae</taxon>
        <taxon>Hibiscus</taxon>
    </lineage>
</organism>